<dbReference type="Proteomes" id="UP001153076">
    <property type="component" value="Unassembled WGS sequence"/>
</dbReference>
<protein>
    <recommendedName>
        <fullName evidence="12">RanBD1 domain-containing protein</fullName>
    </recommendedName>
</protein>
<keyword evidence="11" id="KW-0732">Signal</keyword>
<feature type="region of interest" description="Disordered" evidence="10">
    <location>
        <begin position="446"/>
        <end position="466"/>
    </location>
</feature>
<name>A0A9Q1KY35_9CARY</name>
<evidence type="ECO:0000259" key="12">
    <source>
        <dbReference type="PROSITE" id="PS50196"/>
    </source>
</evidence>
<dbReference type="PANTHER" id="PTHR23138:SF142">
    <property type="entry name" value="RAN-BINDING PROTEIN 3B-RELATED"/>
    <property type="match status" value="1"/>
</dbReference>
<keyword evidence="3" id="KW-0677">Repeat</keyword>
<feature type="region of interest" description="Disordered" evidence="10">
    <location>
        <begin position="33"/>
        <end position="252"/>
    </location>
</feature>
<keyword evidence="8" id="KW-0906">Nuclear pore complex</keyword>
<evidence type="ECO:0000256" key="9">
    <source>
        <dbReference type="ARBA" id="ARBA00023242"/>
    </source>
</evidence>
<keyword evidence="2" id="KW-0813">Transport</keyword>
<evidence type="ECO:0000256" key="5">
    <source>
        <dbReference type="ARBA" id="ARBA00022927"/>
    </source>
</evidence>
<dbReference type="SUPFAM" id="SSF50729">
    <property type="entry name" value="PH domain-like"/>
    <property type="match status" value="1"/>
</dbReference>
<feature type="signal peptide" evidence="11">
    <location>
        <begin position="1"/>
        <end position="25"/>
    </location>
</feature>
<comment type="subcellular location">
    <subcellularLocation>
        <location evidence="1">Nucleus</location>
        <location evidence="1">Nuclear pore complex</location>
    </subcellularLocation>
</comment>
<keyword evidence="5" id="KW-0653">Protein transport</keyword>
<evidence type="ECO:0000313" key="13">
    <source>
        <dbReference type="EMBL" id="KAJ8452030.1"/>
    </source>
</evidence>
<dbReference type="AlphaFoldDB" id="A0A9Q1KY35"/>
<dbReference type="EMBL" id="JAKOGI010000006">
    <property type="protein sequence ID" value="KAJ8452030.1"/>
    <property type="molecule type" value="Genomic_DNA"/>
</dbReference>
<organism evidence="13 14">
    <name type="scientific">Carnegiea gigantea</name>
    <dbReference type="NCBI Taxonomy" id="171969"/>
    <lineage>
        <taxon>Eukaryota</taxon>
        <taxon>Viridiplantae</taxon>
        <taxon>Streptophyta</taxon>
        <taxon>Embryophyta</taxon>
        <taxon>Tracheophyta</taxon>
        <taxon>Spermatophyta</taxon>
        <taxon>Magnoliopsida</taxon>
        <taxon>eudicotyledons</taxon>
        <taxon>Gunneridae</taxon>
        <taxon>Pentapetalae</taxon>
        <taxon>Caryophyllales</taxon>
        <taxon>Cactineae</taxon>
        <taxon>Cactaceae</taxon>
        <taxon>Cactoideae</taxon>
        <taxon>Echinocereeae</taxon>
        <taxon>Carnegiea</taxon>
    </lineage>
</organism>
<dbReference type="InterPro" id="IPR000156">
    <property type="entry name" value="Ran_bind_dom"/>
</dbReference>
<dbReference type="SMART" id="SM00160">
    <property type="entry name" value="RanBD"/>
    <property type="match status" value="1"/>
</dbReference>
<dbReference type="GO" id="GO:0005643">
    <property type="term" value="C:nuclear pore"/>
    <property type="evidence" value="ECO:0007669"/>
    <property type="project" value="UniProtKB-SubCell"/>
</dbReference>
<dbReference type="CDD" id="cd13169">
    <property type="entry name" value="RanBD_NUP50_plant"/>
    <property type="match status" value="1"/>
</dbReference>
<dbReference type="Pfam" id="PF00638">
    <property type="entry name" value="Ran_BP1"/>
    <property type="match status" value="1"/>
</dbReference>
<evidence type="ECO:0000256" key="4">
    <source>
        <dbReference type="ARBA" id="ARBA00022816"/>
    </source>
</evidence>
<proteinExistence type="predicted"/>
<evidence type="ECO:0000256" key="6">
    <source>
        <dbReference type="ARBA" id="ARBA00022990"/>
    </source>
</evidence>
<feature type="domain" description="RanBD1" evidence="12">
    <location>
        <begin position="319"/>
        <end position="443"/>
    </location>
</feature>
<sequence>MELKLVSALPAFCLPLLELGDITWGVPFCPSPMGDEHQPSKKRAAGRELSRDNPGLDDEEDVSEQEMGTFQKASDEVLAARRIVKVRRQQTSTEPSAPSSNPFAGIRLVPPTAPAATPANAATESKIAEEKTDGEDAGKKDETKAESETEKKEAEEKPGEISSKEQTDPVEQAAEINQADEADEGYVGNSSEEAVEPKTADEEKDDDGAKKTVEAERAVGKQADGGKTEGDDQKENEKPDAGGSAGAPLSSFGQLSNNQNAFTGLCGTGFSSSSFSFGSIQKDGSSSQSSLTTFSFGASNNGNTSLFGATGASIGTKSEGSALRPLQEVPTETGEENEETVFSADSALFEFVDGGWKERGKGEVKLNVLKSEAQKARLVMRAKGNLRLILNASLYPDMKVTKMDKKGVTFPCVNTATEGKHGLSTFALKFKESLIVEEFSTAVSAHKGKPSTALKTPENSPKASED</sequence>
<reference evidence="13" key="1">
    <citation type="submission" date="2022-04" db="EMBL/GenBank/DDBJ databases">
        <title>Carnegiea gigantea Genome sequencing and assembly v2.</title>
        <authorList>
            <person name="Copetti D."/>
            <person name="Sanderson M.J."/>
            <person name="Burquez A."/>
            <person name="Wojciechowski M.F."/>
        </authorList>
    </citation>
    <scope>NUCLEOTIDE SEQUENCE</scope>
    <source>
        <strain evidence="13">SGP5-SGP5p</strain>
        <tissue evidence="13">Aerial part</tissue>
    </source>
</reference>
<evidence type="ECO:0000256" key="8">
    <source>
        <dbReference type="ARBA" id="ARBA00023132"/>
    </source>
</evidence>
<feature type="compositionally biased region" description="Basic and acidic residues" evidence="10">
    <location>
        <begin position="126"/>
        <end position="167"/>
    </location>
</feature>
<feature type="compositionally biased region" description="Basic and acidic residues" evidence="10">
    <location>
        <begin position="34"/>
        <end position="51"/>
    </location>
</feature>
<feature type="chain" id="PRO_5040192382" description="RanBD1 domain-containing protein" evidence="11">
    <location>
        <begin position="26"/>
        <end position="466"/>
    </location>
</feature>
<dbReference type="InterPro" id="IPR045255">
    <property type="entry name" value="RanBP1-like"/>
</dbReference>
<keyword evidence="6" id="KW-0007">Acetylation</keyword>
<keyword evidence="7" id="KW-0811">Translocation</keyword>
<evidence type="ECO:0000256" key="1">
    <source>
        <dbReference type="ARBA" id="ARBA00004567"/>
    </source>
</evidence>
<dbReference type="Gene3D" id="2.30.29.30">
    <property type="entry name" value="Pleckstrin-homology domain (PH domain)/Phosphotyrosine-binding domain (PTB)"/>
    <property type="match status" value="1"/>
</dbReference>
<keyword evidence="14" id="KW-1185">Reference proteome</keyword>
<feature type="compositionally biased region" description="Low complexity" evidence="10">
    <location>
        <begin position="114"/>
        <end position="123"/>
    </location>
</feature>
<dbReference type="PANTHER" id="PTHR23138">
    <property type="entry name" value="RAN BINDING PROTEIN"/>
    <property type="match status" value="1"/>
</dbReference>
<feature type="compositionally biased region" description="Basic and acidic residues" evidence="10">
    <location>
        <begin position="195"/>
        <end position="240"/>
    </location>
</feature>
<dbReference type="InterPro" id="IPR045207">
    <property type="entry name" value="RanBD_NUP50_plant"/>
</dbReference>
<evidence type="ECO:0000313" key="14">
    <source>
        <dbReference type="Proteomes" id="UP001153076"/>
    </source>
</evidence>
<evidence type="ECO:0000256" key="7">
    <source>
        <dbReference type="ARBA" id="ARBA00023010"/>
    </source>
</evidence>
<evidence type="ECO:0000256" key="10">
    <source>
        <dbReference type="SAM" id="MobiDB-lite"/>
    </source>
</evidence>
<evidence type="ECO:0000256" key="11">
    <source>
        <dbReference type="SAM" id="SignalP"/>
    </source>
</evidence>
<evidence type="ECO:0000256" key="3">
    <source>
        <dbReference type="ARBA" id="ARBA00022737"/>
    </source>
</evidence>
<dbReference type="InterPro" id="IPR011993">
    <property type="entry name" value="PH-like_dom_sf"/>
</dbReference>
<feature type="compositionally biased region" description="Polar residues" evidence="10">
    <location>
        <begin position="89"/>
        <end position="102"/>
    </location>
</feature>
<keyword evidence="4" id="KW-0509">mRNA transport</keyword>
<dbReference type="Pfam" id="PF08911">
    <property type="entry name" value="NUP50"/>
    <property type="match status" value="1"/>
</dbReference>
<dbReference type="GO" id="GO:0015031">
    <property type="term" value="P:protein transport"/>
    <property type="evidence" value="ECO:0007669"/>
    <property type="project" value="UniProtKB-KW"/>
</dbReference>
<accession>A0A9Q1KY35</accession>
<feature type="compositionally biased region" description="Acidic residues" evidence="10">
    <location>
        <begin position="55"/>
        <end position="64"/>
    </location>
</feature>
<dbReference type="InterPro" id="IPR015007">
    <property type="entry name" value="NUP2/50/61"/>
</dbReference>
<gene>
    <name evidence="13" type="ORF">Cgig2_016611</name>
</gene>
<evidence type="ECO:0000256" key="2">
    <source>
        <dbReference type="ARBA" id="ARBA00022448"/>
    </source>
</evidence>
<feature type="region of interest" description="Disordered" evidence="10">
    <location>
        <begin position="317"/>
        <end position="339"/>
    </location>
</feature>
<keyword evidence="9" id="KW-0539">Nucleus</keyword>
<feature type="compositionally biased region" description="Polar residues" evidence="10">
    <location>
        <begin position="453"/>
        <end position="466"/>
    </location>
</feature>
<dbReference type="GO" id="GO:0051028">
    <property type="term" value="P:mRNA transport"/>
    <property type="evidence" value="ECO:0007669"/>
    <property type="project" value="UniProtKB-KW"/>
</dbReference>
<dbReference type="PROSITE" id="PS50196">
    <property type="entry name" value="RANBD1"/>
    <property type="match status" value="1"/>
</dbReference>
<dbReference type="OrthoDB" id="185618at2759"/>
<comment type="caution">
    <text evidence="13">The sequence shown here is derived from an EMBL/GenBank/DDBJ whole genome shotgun (WGS) entry which is preliminary data.</text>
</comment>